<dbReference type="EMBL" id="MCFE01000696">
    <property type="protein sequence ID" value="ORX81628.1"/>
    <property type="molecule type" value="Genomic_DNA"/>
</dbReference>
<dbReference type="AlphaFoldDB" id="A0A1Y1X7G1"/>
<gene>
    <name evidence="5" type="ORF">K493DRAFT_93764</name>
</gene>
<proteinExistence type="predicted"/>
<protein>
    <recommendedName>
        <fullName evidence="4">Chromo shadow domain-containing protein</fullName>
    </recommendedName>
</protein>
<evidence type="ECO:0000313" key="6">
    <source>
        <dbReference type="Proteomes" id="UP000193498"/>
    </source>
</evidence>
<evidence type="ECO:0000256" key="3">
    <source>
        <dbReference type="SAM" id="MobiDB-lite"/>
    </source>
</evidence>
<evidence type="ECO:0000313" key="5">
    <source>
        <dbReference type="EMBL" id="ORX81628.1"/>
    </source>
</evidence>
<feature type="region of interest" description="Disordered" evidence="3">
    <location>
        <begin position="19"/>
        <end position="65"/>
    </location>
</feature>
<dbReference type="Gene3D" id="2.40.50.40">
    <property type="match status" value="1"/>
</dbReference>
<accession>A0A1Y1X7G1</accession>
<dbReference type="InterPro" id="IPR008251">
    <property type="entry name" value="Chromo_shadow_dom"/>
</dbReference>
<dbReference type="GO" id="GO:0005634">
    <property type="term" value="C:nucleus"/>
    <property type="evidence" value="ECO:0007669"/>
    <property type="project" value="UniProtKB-SubCell"/>
</dbReference>
<keyword evidence="6" id="KW-1185">Reference proteome</keyword>
<dbReference type="OrthoDB" id="433924at2759"/>
<reference evidence="5 6" key="1">
    <citation type="submission" date="2016-07" db="EMBL/GenBank/DDBJ databases">
        <title>Pervasive Adenine N6-methylation of Active Genes in Fungi.</title>
        <authorList>
            <consortium name="DOE Joint Genome Institute"/>
            <person name="Mondo S.J."/>
            <person name="Dannebaum R.O."/>
            <person name="Kuo R.C."/>
            <person name="Labutti K."/>
            <person name="Haridas S."/>
            <person name="Kuo A."/>
            <person name="Salamov A."/>
            <person name="Ahrendt S.R."/>
            <person name="Lipzen A."/>
            <person name="Sullivan W."/>
            <person name="Andreopoulos W.B."/>
            <person name="Clum A."/>
            <person name="Lindquist E."/>
            <person name="Daum C."/>
            <person name="Ramamoorthy G.K."/>
            <person name="Gryganskyi A."/>
            <person name="Culley D."/>
            <person name="Magnuson J.K."/>
            <person name="James T.Y."/>
            <person name="O'Malley M.A."/>
            <person name="Stajich J.E."/>
            <person name="Spatafora J.W."/>
            <person name="Visel A."/>
            <person name="Grigoriev I.V."/>
        </authorList>
    </citation>
    <scope>NUCLEOTIDE SEQUENCE [LARGE SCALE GENOMIC DNA]</scope>
    <source>
        <strain evidence="5 6">CBS 931.73</strain>
    </source>
</reference>
<dbReference type="STRING" id="1314790.A0A1Y1X7G1"/>
<comment type="subcellular location">
    <subcellularLocation>
        <location evidence="1">Nucleus</location>
    </subcellularLocation>
</comment>
<comment type="caution">
    <text evidence="5">The sequence shown here is derived from an EMBL/GenBank/DDBJ whole genome shotgun (WGS) entry which is preliminary data.</text>
</comment>
<dbReference type="Proteomes" id="UP000193498">
    <property type="component" value="Unassembled WGS sequence"/>
</dbReference>
<organism evidence="5 6">
    <name type="scientific">Basidiobolus meristosporus CBS 931.73</name>
    <dbReference type="NCBI Taxonomy" id="1314790"/>
    <lineage>
        <taxon>Eukaryota</taxon>
        <taxon>Fungi</taxon>
        <taxon>Fungi incertae sedis</taxon>
        <taxon>Zoopagomycota</taxon>
        <taxon>Entomophthoromycotina</taxon>
        <taxon>Basidiobolomycetes</taxon>
        <taxon>Basidiobolales</taxon>
        <taxon>Basidiobolaceae</taxon>
        <taxon>Basidiobolus</taxon>
    </lineage>
</organism>
<keyword evidence="2" id="KW-0539">Nucleus</keyword>
<dbReference type="InterPro" id="IPR016197">
    <property type="entry name" value="Chromo-like_dom_sf"/>
</dbReference>
<dbReference type="Pfam" id="PF01393">
    <property type="entry name" value="Chromo_shadow"/>
    <property type="match status" value="1"/>
</dbReference>
<sequence length="119" mass="14069">MFTSFCTELIEEYWKTKKQDTPVKTPVKRNKPVKRKSEEAEDTPKRKVKEAREDSGDEDNWENEVKEVETVERTKDKLMIYLLWNNGKRSVHPSDEVNKKCPQKVISFYESHLSFKASS</sequence>
<dbReference type="CDD" id="cd18657">
    <property type="entry name" value="CSD_Swi6"/>
    <property type="match status" value="1"/>
</dbReference>
<evidence type="ECO:0000259" key="4">
    <source>
        <dbReference type="SMART" id="SM00300"/>
    </source>
</evidence>
<feature type="compositionally biased region" description="Basic and acidic residues" evidence="3">
    <location>
        <begin position="35"/>
        <end position="54"/>
    </location>
</feature>
<evidence type="ECO:0000256" key="2">
    <source>
        <dbReference type="ARBA" id="ARBA00023242"/>
    </source>
</evidence>
<dbReference type="InParanoid" id="A0A1Y1X7G1"/>
<evidence type="ECO:0000256" key="1">
    <source>
        <dbReference type="ARBA" id="ARBA00004123"/>
    </source>
</evidence>
<feature type="domain" description="Chromo shadow" evidence="4">
    <location>
        <begin position="53"/>
        <end position="118"/>
    </location>
</feature>
<name>A0A1Y1X7G1_9FUNG</name>
<dbReference type="SUPFAM" id="SSF54160">
    <property type="entry name" value="Chromo domain-like"/>
    <property type="match status" value="1"/>
</dbReference>
<dbReference type="SMART" id="SM00300">
    <property type="entry name" value="ChSh"/>
    <property type="match status" value="1"/>
</dbReference>